<evidence type="ECO:0000256" key="2">
    <source>
        <dbReference type="ARBA" id="ARBA00004474"/>
    </source>
</evidence>
<dbReference type="PROSITE" id="PS00170">
    <property type="entry name" value="CSA_PPIASE_1"/>
    <property type="match status" value="1"/>
</dbReference>
<dbReference type="EC" id="5.2.1.8" evidence="4"/>
<dbReference type="GO" id="GO:0015979">
    <property type="term" value="P:photosynthesis"/>
    <property type="evidence" value="ECO:0007669"/>
    <property type="project" value="UniProtKB-KW"/>
</dbReference>
<dbReference type="Gene3D" id="2.40.100.10">
    <property type="entry name" value="Cyclophilin-like"/>
    <property type="match status" value="1"/>
</dbReference>
<dbReference type="STRING" id="105231.A0A1Y1HV92"/>
<keyword evidence="5" id="KW-0602">Photosynthesis</keyword>
<keyword evidence="6" id="KW-0677">Repeat</keyword>
<gene>
    <name evidence="13" type="ORF">KFL_000710240</name>
</gene>
<evidence type="ECO:0000256" key="8">
    <source>
        <dbReference type="ARBA" id="ARBA00023110"/>
    </source>
</evidence>
<keyword evidence="9" id="KW-0472">Membrane</keyword>
<dbReference type="Proteomes" id="UP000054558">
    <property type="component" value="Unassembled WGS sequence"/>
</dbReference>
<feature type="repeat" description="TPR" evidence="11">
    <location>
        <begin position="35"/>
        <end position="68"/>
    </location>
</feature>
<evidence type="ECO:0000256" key="7">
    <source>
        <dbReference type="ARBA" id="ARBA00022803"/>
    </source>
</evidence>
<evidence type="ECO:0000256" key="10">
    <source>
        <dbReference type="ARBA" id="ARBA00023235"/>
    </source>
</evidence>
<evidence type="ECO:0000259" key="12">
    <source>
        <dbReference type="PROSITE" id="PS50072"/>
    </source>
</evidence>
<name>A0A1Y1HV92_KLENI</name>
<comment type="subcellular location">
    <subcellularLocation>
        <location evidence="2">Plastid</location>
    </subcellularLocation>
</comment>
<dbReference type="GO" id="GO:0005737">
    <property type="term" value="C:cytoplasm"/>
    <property type="evidence" value="ECO:0000318"/>
    <property type="project" value="GO_Central"/>
</dbReference>
<dbReference type="EMBL" id="DF237020">
    <property type="protein sequence ID" value="GAQ81119.1"/>
    <property type="molecule type" value="Genomic_DNA"/>
</dbReference>
<comment type="catalytic activity">
    <reaction evidence="1">
        <text>[protein]-peptidylproline (omega=180) = [protein]-peptidylproline (omega=0)</text>
        <dbReference type="Rhea" id="RHEA:16237"/>
        <dbReference type="Rhea" id="RHEA-COMP:10747"/>
        <dbReference type="Rhea" id="RHEA-COMP:10748"/>
        <dbReference type="ChEBI" id="CHEBI:83833"/>
        <dbReference type="ChEBI" id="CHEBI:83834"/>
        <dbReference type="EC" id="5.2.1.8"/>
    </reaction>
</comment>
<dbReference type="CDD" id="cd01926">
    <property type="entry name" value="cyclophilin_ABH_like"/>
    <property type="match status" value="1"/>
</dbReference>
<dbReference type="PROSITE" id="PS50072">
    <property type="entry name" value="CSA_PPIASE_2"/>
    <property type="match status" value="1"/>
</dbReference>
<keyword evidence="10" id="KW-0413">Isomerase</keyword>
<evidence type="ECO:0000256" key="6">
    <source>
        <dbReference type="ARBA" id="ARBA00022737"/>
    </source>
</evidence>
<dbReference type="SUPFAM" id="SSF48452">
    <property type="entry name" value="TPR-like"/>
    <property type="match status" value="1"/>
</dbReference>
<evidence type="ECO:0000256" key="3">
    <source>
        <dbReference type="ARBA" id="ARBA00007365"/>
    </source>
</evidence>
<dbReference type="InterPro" id="IPR011990">
    <property type="entry name" value="TPR-like_helical_dom_sf"/>
</dbReference>
<proteinExistence type="inferred from homology"/>
<dbReference type="Gene3D" id="1.25.40.10">
    <property type="entry name" value="Tetratricopeptide repeat domain"/>
    <property type="match status" value="1"/>
</dbReference>
<keyword evidence="14" id="KW-1185">Reference proteome</keyword>
<dbReference type="GO" id="GO:0016018">
    <property type="term" value="F:cyclosporin A binding"/>
    <property type="evidence" value="ECO:0000318"/>
    <property type="project" value="GO_Central"/>
</dbReference>
<reference evidence="13 14" key="1">
    <citation type="journal article" date="2014" name="Nat. Commun.">
        <title>Klebsormidium flaccidum genome reveals primary factors for plant terrestrial adaptation.</title>
        <authorList>
            <person name="Hori K."/>
            <person name="Maruyama F."/>
            <person name="Fujisawa T."/>
            <person name="Togashi T."/>
            <person name="Yamamoto N."/>
            <person name="Seo M."/>
            <person name="Sato S."/>
            <person name="Yamada T."/>
            <person name="Mori H."/>
            <person name="Tajima N."/>
            <person name="Moriyama T."/>
            <person name="Ikeuchi M."/>
            <person name="Watanabe M."/>
            <person name="Wada H."/>
            <person name="Kobayashi K."/>
            <person name="Saito M."/>
            <person name="Masuda T."/>
            <person name="Sasaki-Sekimoto Y."/>
            <person name="Mashiguchi K."/>
            <person name="Awai K."/>
            <person name="Shimojima M."/>
            <person name="Masuda S."/>
            <person name="Iwai M."/>
            <person name="Nobusawa T."/>
            <person name="Narise T."/>
            <person name="Kondo S."/>
            <person name="Saito H."/>
            <person name="Sato R."/>
            <person name="Murakawa M."/>
            <person name="Ihara Y."/>
            <person name="Oshima-Yamada Y."/>
            <person name="Ohtaka K."/>
            <person name="Satoh M."/>
            <person name="Sonobe K."/>
            <person name="Ishii M."/>
            <person name="Ohtani R."/>
            <person name="Kanamori-Sato M."/>
            <person name="Honoki R."/>
            <person name="Miyazaki D."/>
            <person name="Mochizuki H."/>
            <person name="Umetsu J."/>
            <person name="Higashi K."/>
            <person name="Shibata D."/>
            <person name="Kamiya Y."/>
            <person name="Sato N."/>
            <person name="Nakamura Y."/>
            <person name="Tabata S."/>
            <person name="Ida S."/>
            <person name="Kurokawa K."/>
            <person name="Ohta H."/>
        </authorList>
    </citation>
    <scope>NUCLEOTIDE SEQUENCE [LARGE SCALE GENOMIC DNA]</scope>
    <source>
        <strain evidence="13 14">NIES-2285</strain>
    </source>
</reference>
<dbReference type="PANTHER" id="PTHR11071">
    <property type="entry name" value="PEPTIDYL-PROLYL CIS-TRANS ISOMERASE"/>
    <property type="match status" value="1"/>
</dbReference>
<dbReference type="InterPro" id="IPR029000">
    <property type="entry name" value="Cyclophilin-like_dom_sf"/>
</dbReference>
<dbReference type="InterPro" id="IPR019734">
    <property type="entry name" value="TPR_rpt"/>
</dbReference>
<evidence type="ECO:0000256" key="11">
    <source>
        <dbReference type="PROSITE-ProRule" id="PRU00339"/>
    </source>
</evidence>
<evidence type="ECO:0000256" key="5">
    <source>
        <dbReference type="ARBA" id="ARBA00022531"/>
    </source>
</evidence>
<evidence type="ECO:0000313" key="14">
    <source>
        <dbReference type="Proteomes" id="UP000054558"/>
    </source>
</evidence>
<feature type="repeat" description="TPR" evidence="11">
    <location>
        <begin position="72"/>
        <end position="105"/>
    </location>
</feature>
<dbReference type="GO" id="GO:0009536">
    <property type="term" value="C:plastid"/>
    <property type="evidence" value="ECO:0007669"/>
    <property type="project" value="UniProtKB-SubCell"/>
</dbReference>
<sequence>MPRSQKNDNFIDKTFTIIADILLRTMPTSSREKEAFAYYRDGMSAQAEGEYAEALQNYYEAMRLEVDPYDRSYILYNIGLIHTSNGEHTRALEYYYQALERNPALPQALNNIAVICHYRGEQAIEQGEPEQAESLFDQAAEYWKQALSLAPTNYMEAQNWLVVTGRSNPGENMSSGTLRARANFSERNSNEFKLDGMKTDAFTGAADNAPVDRKSVDYQPPLGQPNPENPVVFLDVKLGRGDGKQLGRIVIELKKDVVPKTAENFLQLCQQPAGQGFKESRFHRIIPGFMCQGGDFTDDNGTGGRSIYGDSFPDEDFSLKHTGPGVLSMANAGPDTNGSQFFLCVASTPWLDGKHVVFGQVIEGYEVVKAIEAIGSQSGETSEDVMIADCGVVSAKVTAHVVAPATLPRAPLRSAPVSPAWARSSLGGAAFQTASDVAHGVRTGVVPRAAVRTSAPRVARFVPAVVVAAGTAPQLARSFVAGARMPVRAFAFA</sequence>
<dbReference type="NCBIfam" id="NF002725">
    <property type="entry name" value="PRK02603.1"/>
    <property type="match status" value="1"/>
</dbReference>
<dbReference type="SMART" id="SM00028">
    <property type="entry name" value="TPR"/>
    <property type="match status" value="3"/>
</dbReference>
<dbReference type="Pfam" id="PF00515">
    <property type="entry name" value="TPR_1"/>
    <property type="match status" value="1"/>
</dbReference>
<dbReference type="PROSITE" id="PS50293">
    <property type="entry name" value="TPR_REGION"/>
    <property type="match status" value="1"/>
</dbReference>
<keyword evidence="8" id="KW-0697">Rotamase</keyword>
<dbReference type="GO" id="GO:0003755">
    <property type="term" value="F:peptidyl-prolyl cis-trans isomerase activity"/>
    <property type="evidence" value="ECO:0000318"/>
    <property type="project" value="GO_Central"/>
</dbReference>
<feature type="domain" description="PPIase cyclophilin-type" evidence="12">
    <location>
        <begin position="242"/>
        <end position="392"/>
    </location>
</feature>
<comment type="similarity">
    <text evidence="3">Belongs to the cyclophilin-type PPIase family.</text>
</comment>
<accession>A0A1Y1HV92</accession>
<organism evidence="13 14">
    <name type="scientific">Klebsormidium nitens</name>
    <name type="common">Green alga</name>
    <name type="synonym">Ulothrix nitens</name>
    <dbReference type="NCBI Taxonomy" id="105231"/>
    <lineage>
        <taxon>Eukaryota</taxon>
        <taxon>Viridiplantae</taxon>
        <taxon>Streptophyta</taxon>
        <taxon>Klebsormidiophyceae</taxon>
        <taxon>Klebsormidiales</taxon>
        <taxon>Klebsormidiaceae</taxon>
        <taxon>Klebsormidium</taxon>
    </lineage>
</organism>
<dbReference type="PRINTS" id="PR00153">
    <property type="entry name" value="CSAPPISMRASE"/>
</dbReference>
<dbReference type="InterPro" id="IPR022818">
    <property type="entry name" value="PSI_Ycf3_assembly"/>
</dbReference>
<evidence type="ECO:0000256" key="4">
    <source>
        <dbReference type="ARBA" id="ARBA00013194"/>
    </source>
</evidence>
<dbReference type="HAMAP" id="MF_00439">
    <property type="entry name" value="Ycf3"/>
    <property type="match status" value="1"/>
</dbReference>
<dbReference type="Pfam" id="PF00160">
    <property type="entry name" value="Pro_isomerase"/>
    <property type="match status" value="1"/>
</dbReference>
<keyword evidence="7 11" id="KW-0802">TPR repeat</keyword>
<dbReference type="PANTHER" id="PTHR11071:SF558">
    <property type="entry name" value="YCF3-RELATED"/>
    <property type="match status" value="1"/>
</dbReference>
<evidence type="ECO:0000256" key="9">
    <source>
        <dbReference type="ARBA" id="ARBA00023136"/>
    </source>
</evidence>
<dbReference type="FunFam" id="2.40.100.10:FF:000013">
    <property type="entry name" value="Peptidyl-prolyl cis-trans isomerase"/>
    <property type="match status" value="1"/>
</dbReference>
<dbReference type="GO" id="GO:0006457">
    <property type="term" value="P:protein folding"/>
    <property type="evidence" value="ECO:0000318"/>
    <property type="project" value="GO_Central"/>
</dbReference>
<dbReference type="PROSITE" id="PS50005">
    <property type="entry name" value="TPR"/>
    <property type="match status" value="2"/>
</dbReference>
<evidence type="ECO:0000313" key="13">
    <source>
        <dbReference type="EMBL" id="GAQ81119.1"/>
    </source>
</evidence>
<dbReference type="SUPFAM" id="SSF50891">
    <property type="entry name" value="Cyclophilin-like"/>
    <property type="match status" value="1"/>
</dbReference>
<dbReference type="AlphaFoldDB" id="A0A1Y1HV92"/>
<dbReference type="OrthoDB" id="431027at2759"/>
<dbReference type="InterPro" id="IPR002130">
    <property type="entry name" value="Cyclophilin-type_PPIase_dom"/>
</dbReference>
<evidence type="ECO:0000256" key="1">
    <source>
        <dbReference type="ARBA" id="ARBA00000971"/>
    </source>
</evidence>
<protein>
    <recommendedName>
        <fullName evidence="4">peptidylprolyl isomerase</fullName>
        <ecNumber evidence="4">5.2.1.8</ecNumber>
    </recommendedName>
</protein>
<dbReference type="InterPro" id="IPR020892">
    <property type="entry name" value="Cyclophilin-type_PPIase_CS"/>
</dbReference>